<sequence length="420" mass="49078">MHRKWLPFLALILHCVLLIYCDTPLEECYHSELEEGGTKLLCFNIQKEIPSNYTFPNVTQMFIFKAELTTIAANFFDNFTKHQIQMLTVSHGNLSTVDDTSLDSLSGLRHLNLSFNKISNISENALQKNDKLKSISLMWNEIEQLKPALFKTLVDVESIDLTRNHLKRLEEHLLLYNQNLKFFDVKFNNLVEISSVMFHHLPKLTTLDLSFNHIEKIPSHVFKYNFCLKELNLQENKIKTVDFGLTHLGLSALNLLGNPLDMQNQKNHDVLRQLKRSNMVLRVNGHFDDDTSKHTKHKNISSNEYSDHKHKKSQHVFQTSAALQFIFGTIIALLIIILVVLSTLLYYIYIRKRQNIYKRYYPERARSNEYLQEEEFDIRLSISDGNAFFRNNMEEIEMDDHNEKCSCSTCFTKHGRTVDT</sequence>
<dbReference type="PANTHER" id="PTHR24373:SF370">
    <property type="entry name" value="FISH-LIPS, ISOFORM E"/>
    <property type="match status" value="1"/>
</dbReference>
<proteinExistence type="predicted"/>
<evidence type="ECO:0000256" key="5">
    <source>
        <dbReference type="SAM" id="SignalP"/>
    </source>
</evidence>
<accession>A0A0T6AU56</accession>
<keyword evidence="7" id="KW-1185">Reference proteome</keyword>
<dbReference type="PROSITE" id="PS51450">
    <property type="entry name" value="LRR"/>
    <property type="match status" value="2"/>
</dbReference>
<dbReference type="InterPro" id="IPR050328">
    <property type="entry name" value="Dev_Immune_Receptor"/>
</dbReference>
<dbReference type="InterPro" id="IPR003591">
    <property type="entry name" value="Leu-rich_rpt_typical-subtyp"/>
</dbReference>
<evidence type="ECO:0000256" key="2">
    <source>
        <dbReference type="ARBA" id="ARBA00022729"/>
    </source>
</evidence>
<dbReference type="InterPro" id="IPR032675">
    <property type="entry name" value="LRR_dom_sf"/>
</dbReference>
<evidence type="ECO:0000256" key="3">
    <source>
        <dbReference type="ARBA" id="ARBA00022737"/>
    </source>
</evidence>
<evidence type="ECO:0000313" key="6">
    <source>
        <dbReference type="EMBL" id="KRT78602.1"/>
    </source>
</evidence>
<dbReference type="AlphaFoldDB" id="A0A0T6AU56"/>
<dbReference type="SUPFAM" id="SSF52058">
    <property type="entry name" value="L domain-like"/>
    <property type="match status" value="1"/>
</dbReference>
<feature type="signal peptide" evidence="5">
    <location>
        <begin position="1"/>
        <end position="21"/>
    </location>
</feature>
<dbReference type="InterPro" id="IPR001611">
    <property type="entry name" value="Leu-rich_rpt"/>
</dbReference>
<keyword evidence="1" id="KW-0433">Leucine-rich repeat</keyword>
<keyword evidence="3" id="KW-0677">Repeat</keyword>
<gene>
    <name evidence="6" type="ORF">AMK59_7169</name>
</gene>
<dbReference type="EMBL" id="LJIG01022810">
    <property type="protein sequence ID" value="KRT78602.1"/>
    <property type="molecule type" value="Genomic_DNA"/>
</dbReference>
<dbReference type="Pfam" id="PF13516">
    <property type="entry name" value="LRR_6"/>
    <property type="match status" value="1"/>
</dbReference>
<feature type="transmembrane region" description="Helical" evidence="4">
    <location>
        <begin position="325"/>
        <end position="349"/>
    </location>
</feature>
<dbReference type="Proteomes" id="UP000051574">
    <property type="component" value="Unassembled WGS sequence"/>
</dbReference>
<feature type="chain" id="PRO_5006668128" evidence="5">
    <location>
        <begin position="22"/>
        <end position="420"/>
    </location>
</feature>
<keyword evidence="4" id="KW-0812">Transmembrane</keyword>
<evidence type="ECO:0000256" key="4">
    <source>
        <dbReference type="SAM" id="Phobius"/>
    </source>
</evidence>
<dbReference type="PANTHER" id="PTHR24373">
    <property type="entry name" value="SLIT RELATED LEUCINE-RICH REPEAT NEURONAL PROTEIN"/>
    <property type="match status" value="1"/>
</dbReference>
<dbReference type="Pfam" id="PF13855">
    <property type="entry name" value="LRR_8"/>
    <property type="match status" value="2"/>
</dbReference>
<dbReference type="GO" id="GO:0031012">
    <property type="term" value="C:extracellular matrix"/>
    <property type="evidence" value="ECO:0007669"/>
    <property type="project" value="TreeGrafter"/>
</dbReference>
<dbReference type="OrthoDB" id="6681239at2759"/>
<reference evidence="6 7" key="1">
    <citation type="submission" date="2015-09" db="EMBL/GenBank/DDBJ databases">
        <title>Draft genome of the scarab beetle Oryctes borbonicus.</title>
        <authorList>
            <person name="Meyer J.M."/>
            <person name="Markov G.V."/>
            <person name="Baskaran P."/>
            <person name="Herrmann M."/>
            <person name="Sommer R.J."/>
            <person name="Roedelsperger C."/>
        </authorList>
    </citation>
    <scope>NUCLEOTIDE SEQUENCE [LARGE SCALE GENOMIC DNA]</scope>
    <source>
        <strain evidence="6">OB123</strain>
        <tissue evidence="6">Whole animal</tissue>
    </source>
</reference>
<evidence type="ECO:0000313" key="7">
    <source>
        <dbReference type="Proteomes" id="UP000051574"/>
    </source>
</evidence>
<organism evidence="6 7">
    <name type="scientific">Oryctes borbonicus</name>
    <dbReference type="NCBI Taxonomy" id="1629725"/>
    <lineage>
        <taxon>Eukaryota</taxon>
        <taxon>Metazoa</taxon>
        <taxon>Ecdysozoa</taxon>
        <taxon>Arthropoda</taxon>
        <taxon>Hexapoda</taxon>
        <taxon>Insecta</taxon>
        <taxon>Pterygota</taxon>
        <taxon>Neoptera</taxon>
        <taxon>Endopterygota</taxon>
        <taxon>Coleoptera</taxon>
        <taxon>Polyphaga</taxon>
        <taxon>Scarabaeiformia</taxon>
        <taxon>Scarabaeidae</taxon>
        <taxon>Dynastinae</taxon>
        <taxon>Oryctes</taxon>
    </lineage>
</organism>
<protein>
    <submittedName>
        <fullName evidence="6">Uncharacterized protein</fullName>
    </submittedName>
</protein>
<comment type="caution">
    <text evidence="6">The sequence shown here is derived from an EMBL/GenBank/DDBJ whole genome shotgun (WGS) entry which is preliminary data.</text>
</comment>
<name>A0A0T6AU56_9SCAR</name>
<keyword evidence="4" id="KW-0472">Membrane</keyword>
<dbReference type="Gene3D" id="3.80.10.10">
    <property type="entry name" value="Ribonuclease Inhibitor"/>
    <property type="match status" value="2"/>
</dbReference>
<keyword evidence="2 5" id="KW-0732">Signal</keyword>
<keyword evidence="4" id="KW-1133">Transmembrane helix</keyword>
<dbReference type="GO" id="GO:0005615">
    <property type="term" value="C:extracellular space"/>
    <property type="evidence" value="ECO:0007669"/>
    <property type="project" value="TreeGrafter"/>
</dbReference>
<evidence type="ECO:0000256" key="1">
    <source>
        <dbReference type="ARBA" id="ARBA00022614"/>
    </source>
</evidence>
<dbReference type="SMART" id="SM00369">
    <property type="entry name" value="LRR_TYP"/>
    <property type="match status" value="4"/>
</dbReference>